<evidence type="ECO:0000313" key="4">
    <source>
        <dbReference type="EMBL" id="CAF4460632.1"/>
    </source>
</evidence>
<evidence type="ECO:0000256" key="1">
    <source>
        <dbReference type="SAM" id="MobiDB-lite"/>
    </source>
</evidence>
<name>A0A815ZU92_9BILA</name>
<dbReference type="Proteomes" id="UP000663829">
    <property type="component" value="Unassembled WGS sequence"/>
</dbReference>
<proteinExistence type="predicted"/>
<organism evidence="3 5">
    <name type="scientific">Didymodactylos carnosus</name>
    <dbReference type="NCBI Taxonomy" id="1234261"/>
    <lineage>
        <taxon>Eukaryota</taxon>
        <taxon>Metazoa</taxon>
        <taxon>Spiralia</taxon>
        <taxon>Gnathifera</taxon>
        <taxon>Rotifera</taxon>
        <taxon>Eurotatoria</taxon>
        <taxon>Bdelloidea</taxon>
        <taxon>Philodinida</taxon>
        <taxon>Philodinidae</taxon>
        <taxon>Didymodactylos</taxon>
    </lineage>
</organism>
<dbReference type="Proteomes" id="UP000681722">
    <property type="component" value="Unassembled WGS sequence"/>
</dbReference>
<comment type="caution">
    <text evidence="3">The sequence shown here is derived from an EMBL/GenBank/DDBJ whole genome shotgun (WGS) entry which is preliminary data.</text>
</comment>
<protein>
    <submittedName>
        <fullName evidence="3">Uncharacterized protein</fullName>
    </submittedName>
</protein>
<feature type="transmembrane region" description="Helical" evidence="2">
    <location>
        <begin position="322"/>
        <end position="346"/>
    </location>
</feature>
<reference evidence="3" key="1">
    <citation type="submission" date="2021-02" db="EMBL/GenBank/DDBJ databases">
        <authorList>
            <person name="Nowell W R."/>
        </authorList>
    </citation>
    <scope>NUCLEOTIDE SEQUENCE</scope>
</reference>
<keyword evidence="2" id="KW-0472">Membrane</keyword>
<dbReference type="AlphaFoldDB" id="A0A815ZU92"/>
<keyword evidence="2" id="KW-1133">Transmembrane helix</keyword>
<evidence type="ECO:0000256" key="2">
    <source>
        <dbReference type="SAM" id="Phobius"/>
    </source>
</evidence>
<sequence length="357" mass="40188">MPTHPRIPVANGTKNGVGYSTDEDDGNSIKMSSQPSAETTAIRQNRNTANTTVLEQRTLTIVSQSTLNDSVEGDDEAFHVVHRQRRRLQPREAQNEQFFDAITSPYLPTSVSKISKEAERFSCEFRFPPVKISFSNTNVLFTDQIARQLIVELKRRNIRTRNLVSFWRIDITKKYLFVYGDNREAFSQLLMNDTYPSSINDQQFNVEQPKSIPPQMSVLAMGVSCQLSEVEVLGDVQEQYGSADVVLFGCPASSRTRNVKVNFRDSRDYTKCLNNVEANSETLFGYAQGHAMLKNAKDTGTSELNVQVLMNTVLSVLQKDLLIHHMCVPMLLSAGIAAVIILMHILSARHCYSIEEN</sequence>
<dbReference type="EMBL" id="CAJOBC010099420">
    <property type="protein sequence ID" value="CAF4460632.1"/>
    <property type="molecule type" value="Genomic_DNA"/>
</dbReference>
<feature type="compositionally biased region" description="Polar residues" evidence="1">
    <location>
        <begin position="29"/>
        <end position="41"/>
    </location>
</feature>
<accession>A0A815ZU92</accession>
<evidence type="ECO:0000313" key="3">
    <source>
        <dbReference type="EMBL" id="CAF1589271.1"/>
    </source>
</evidence>
<keyword evidence="5" id="KW-1185">Reference proteome</keyword>
<gene>
    <name evidence="3" type="ORF">GPM918_LOCUS41645</name>
    <name evidence="4" type="ORF">SRO942_LOCUS42733</name>
</gene>
<keyword evidence="2" id="KW-0812">Transmembrane</keyword>
<feature type="region of interest" description="Disordered" evidence="1">
    <location>
        <begin position="1"/>
        <end position="41"/>
    </location>
</feature>
<dbReference type="EMBL" id="CAJNOQ010033295">
    <property type="protein sequence ID" value="CAF1589271.1"/>
    <property type="molecule type" value="Genomic_DNA"/>
</dbReference>
<evidence type="ECO:0000313" key="5">
    <source>
        <dbReference type="Proteomes" id="UP000663829"/>
    </source>
</evidence>